<sequence>MDRFADPAELVRLLGDWTGRSGPRYQRLAAAISDLVAESTLPRGARLPAERGLAAALAVSRATVVAAYDRLREQGVLHSRRGSGTTVSPHTTARIRPDGRVRGGRSGPMLDLLVDRPGQTISLAQAIEPAVPELAVALRELVDTDLPALLADGGYHPRGLPALREAIATHLTGLGLPSTAAEIVVTTGAHQAIALVAGLYLDRGATVLVEAPGWPGSVDILRAGGATVVGVPIDEDGVRPDLLAAAAARHRPDLLYLMPTFHNPTGVLTSAGRRARITELAREHGFAVLEDNAYVTAGHGDPLPPPVAAFAHPSVEVLSVGSLAKPVWAGLRIGWVRGPRGIIDRLARAKVLADMGSPLLDQALAARLLPRLPEIAKARAVILRQRLRHLGGLVRTRLPEWRWREPRAGSALWIALPGVDAAVFAQVALRHGVEVVPGAAMDPDGGHEEYIRLPFTFPEPVLDELVDRLERAWTELRRHGPADGGTRPVV</sequence>
<feature type="domain" description="HTH gntR-type" evidence="7">
    <location>
        <begin position="22"/>
        <end position="90"/>
    </location>
</feature>
<keyword evidence="9" id="KW-1185">Reference proteome</keyword>
<feature type="region of interest" description="Disordered" evidence="6">
    <location>
        <begin position="79"/>
        <end position="101"/>
    </location>
</feature>
<dbReference type="Pfam" id="PF00392">
    <property type="entry name" value="GntR"/>
    <property type="match status" value="1"/>
</dbReference>
<dbReference type="InterPro" id="IPR015421">
    <property type="entry name" value="PyrdxlP-dep_Trfase_major"/>
</dbReference>
<dbReference type="InterPro" id="IPR015424">
    <property type="entry name" value="PyrdxlP-dep_Trfase"/>
</dbReference>
<dbReference type="SUPFAM" id="SSF46785">
    <property type="entry name" value="Winged helix' DNA-binding domain"/>
    <property type="match status" value="1"/>
</dbReference>
<feature type="compositionally biased region" description="Polar residues" evidence="6">
    <location>
        <begin position="82"/>
        <end position="91"/>
    </location>
</feature>
<evidence type="ECO:0000256" key="3">
    <source>
        <dbReference type="ARBA" id="ARBA00023015"/>
    </source>
</evidence>
<dbReference type="Gene3D" id="1.10.10.10">
    <property type="entry name" value="Winged helix-like DNA-binding domain superfamily/Winged helix DNA-binding domain"/>
    <property type="match status" value="1"/>
</dbReference>
<organism evidence="8 9">
    <name type="scientific">Crossiella cryophila</name>
    <dbReference type="NCBI Taxonomy" id="43355"/>
    <lineage>
        <taxon>Bacteria</taxon>
        <taxon>Bacillati</taxon>
        <taxon>Actinomycetota</taxon>
        <taxon>Actinomycetes</taxon>
        <taxon>Pseudonocardiales</taxon>
        <taxon>Pseudonocardiaceae</taxon>
        <taxon>Crossiella</taxon>
    </lineage>
</organism>
<evidence type="ECO:0000256" key="2">
    <source>
        <dbReference type="ARBA" id="ARBA00022898"/>
    </source>
</evidence>
<dbReference type="CDD" id="cd00609">
    <property type="entry name" value="AAT_like"/>
    <property type="match status" value="1"/>
</dbReference>
<comment type="caution">
    <text evidence="8">The sequence shown here is derived from an EMBL/GenBank/DDBJ whole genome shotgun (WGS) entry which is preliminary data.</text>
</comment>
<gene>
    <name evidence="8" type="ORF">HNR67_002946</name>
</gene>
<dbReference type="InterPro" id="IPR000524">
    <property type="entry name" value="Tscrpt_reg_HTH_GntR"/>
</dbReference>
<evidence type="ECO:0000256" key="6">
    <source>
        <dbReference type="SAM" id="MobiDB-lite"/>
    </source>
</evidence>
<dbReference type="EMBL" id="JACHMH010000001">
    <property type="protein sequence ID" value="MBB4676828.1"/>
    <property type="molecule type" value="Genomic_DNA"/>
</dbReference>
<evidence type="ECO:0000256" key="4">
    <source>
        <dbReference type="ARBA" id="ARBA00023125"/>
    </source>
</evidence>
<evidence type="ECO:0000313" key="8">
    <source>
        <dbReference type="EMBL" id="MBB4676828.1"/>
    </source>
</evidence>
<keyword evidence="4 8" id="KW-0238">DNA-binding</keyword>
<evidence type="ECO:0000313" key="9">
    <source>
        <dbReference type="Proteomes" id="UP000533598"/>
    </source>
</evidence>
<evidence type="ECO:0000259" key="7">
    <source>
        <dbReference type="PROSITE" id="PS50949"/>
    </source>
</evidence>
<protein>
    <submittedName>
        <fullName evidence="8">DNA-binding transcriptional MocR family regulator</fullName>
    </submittedName>
</protein>
<dbReference type="SUPFAM" id="SSF53383">
    <property type="entry name" value="PLP-dependent transferases"/>
    <property type="match status" value="1"/>
</dbReference>
<name>A0A7W7C958_9PSEU</name>
<dbReference type="GO" id="GO:0030170">
    <property type="term" value="F:pyridoxal phosphate binding"/>
    <property type="evidence" value="ECO:0007669"/>
    <property type="project" value="InterPro"/>
</dbReference>
<dbReference type="AlphaFoldDB" id="A0A7W7C958"/>
<dbReference type="PANTHER" id="PTHR46577">
    <property type="entry name" value="HTH-TYPE TRANSCRIPTIONAL REGULATORY PROTEIN GABR"/>
    <property type="match status" value="1"/>
</dbReference>
<keyword evidence="2" id="KW-0663">Pyridoxal phosphate</keyword>
<dbReference type="InterPro" id="IPR051446">
    <property type="entry name" value="HTH_trans_reg/aminotransferase"/>
</dbReference>
<dbReference type="GO" id="GO:0003700">
    <property type="term" value="F:DNA-binding transcription factor activity"/>
    <property type="evidence" value="ECO:0007669"/>
    <property type="project" value="InterPro"/>
</dbReference>
<dbReference type="PROSITE" id="PS50949">
    <property type="entry name" value="HTH_GNTR"/>
    <property type="match status" value="1"/>
</dbReference>
<reference evidence="8 9" key="1">
    <citation type="submission" date="2020-08" db="EMBL/GenBank/DDBJ databases">
        <title>Sequencing the genomes of 1000 actinobacteria strains.</title>
        <authorList>
            <person name="Klenk H.-P."/>
        </authorList>
    </citation>
    <scope>NUCLEOTIDE SEQUENCE [LARGE SCALE GENOMIC DNA]</scope>
    <source>
        <strain evidence="8 9">DSM 44230</strain>
    </source>
</reference>
<dbReference type="Gene3D" id="3.40.640.10">
    <property type="entry name" value="Type I PLP-dependent aspartate aminotransferase-like (Major domain)"/>
    <property type="match status" value="1"/>
</dbReference>
<dbReference type="PRINTS" id="PR00035">
    <property type="entry name" value="HTHGNTR"/>
</dbReference>
<dbReference type="Proteomes" id="UP000533598">
    <property type="component" value="Unassembled WGS sequence"/>
</dbReference>
<dbReference type="InterPro" id="IPR015422">
    <property type="entry name" value="PyrdxlP-dep_Trfase_small"/>
</dbReference>
<comment type="similarity">
    <text evidence="1">In the C-terminal section; belongs to the class-I pyridoxal-phosphate-dependent aminotransferase family.</text>
</comment>
<keyword evidence="5" id="KW-0804">Transcription</keyword>
<evidence type="ECO:0000256" key="1">
    <source>
        <dbReference type="ARBA" id="ARBA00005384"/>
    </source>
</evidence>
<keyword evidence="3" id="KW-0805">Transcription regulation</keyword>
<dbReference type="RefSeq" id="WP_312987286.1">
    <property type="nucleotide sequence ID" value="NZ_BAAAUI010000012.1"/>
</dbReference>
<evidence type="ECO:0000256" key="5">
    <source>
        <dbReference type="ARBA" id="ARBA00023163"/>
    </source>
</evidence>
<dbReference type="CDD" id="cd07377">
    <property type="entry name" value="WHTH_GntR"/>
    <property type="match status" value="1"/>
</dbReference>
<dbReference type="InterPro" id="IPR036390">
    <property type="entry name" value="WH_DNA-bd_sf"/>
</dbReference>
<proteinExistence type="inferred from homology"/>
<dbReference type="InterPro" id="IPR036388">
    <property type="entry name" value="WH-like_DNA-bd_sf"/>
</dbReference>
<dbReference type="PANTHER" id="PTHR46577:SF1">
    <property type="entry name" value="HTH-TYPE TRANSCRIPTIONAL REGULATORY PROTEIN GABR"/>
    <property type="match status" value="1"/>
</dbReference>
<accession>A0A7W7C958</accession>
<dbReference type="Pfam" id="PF00155">
    <property type="entry name" value="Aminotran_1_2"/>
    <property type="match status" value="1"/>
</dbReference>
<dbReference type="InterPro" id="IPR004839">
    <property type="entry name" value="Aminotransferase_I/II_large"/>
</dbReference>
<dbReference type="Gene3D" id="3.90.1150.10">
    <property type="entry name" value="Aspartate Aminotransferase, domain 1"/>
    <property type="match status" value="1"/>
</dbReference>
<dbReference type="SMART" id="SM00345">
    <property type="entry name" value="HTH_GNTR"/>
    <property type="match status" value="1"/>
</dbReference>
<dbReference type="GO" id="GO:0003677">
    <property type="term" value="F:DNA binding"/>
    <property type="evidence" value="ECO:0007669"/>
    <property type="project" value="UniProtKB-KW"/>
</dbReference>